<dbReference type="PROSITE" id="PS51201">
    <property type="entry name" value="RCK_N"/>
    <property type="match status" value="1"/>
</dbReference>
<proteinExistence type="predicted"/>
<keyword evidence="1" id="KW-0472">Membrane</keyword>
<name>A0A7C4GAV5_UNCW3</name>
<keyword evidence="1" id="KW-0812">Transmembrane</keyword>
<dbReference type="InterPro" id="IPR036291">
    <property type="entry name" value="NAD(P)-bd_dom_sf"/>
</dbReference>
<dbReference type="Gene3D" id="1.10.490.160">
    <property type="match status" value="1"/>
</dbReference>
<dbReference type="Pfam" id="PF02254">
    <property type="entry name" value="TrkA_N"/>
    <property type="match status" value="1"/>
</dbReference>
<keyword evidence="1" id="KW-1133">Transmembrane helix</keyword>
<feature type="domain" description="RCK N-terminal" evidence="2">
    <location>
        <begin position="118"/>
        <end position="243"/>
    </location>
</feature>
<dbReference type="InterPro" id="IPR003148">
    <property type="entry name" value="RCK_N"/>
</dbReference>
<dbReference type="PANTHER" id="PTHR43833:SF11">
    <property type="entry name" value="VOLTAGE-GATED POTASSIUM CHANNEL KCH"/>
    <property type="match status" value="1"/>
</dbReference>
<dbReference type="GO" id="GO:0006813">
    <property type="term" value="P:potassium ion transport"/>
    <property type="evidence" value="ECO:0007669"/>
    <property type="project" value="InterPro"/>
</dbReference>
<dbReference type="InterPro" id="IPR050721">
    <property type="entry name" value="Trk_Ktr_HKT_K-transport"/>
</dbReference>
<dbReference type="SUPFAM" id="SSF51735">
    <property type="entry name" value="NAD(P)-binding Rossmann-fold domains"/>
    <property type="match status" value="1"/>
</dbReference>
<dbReference type="PANTHER" id="PTHR43833">
    <property type="entry name" value="POTASSIUM CHANNEL PROTEIN 2-RELATED-RELATED"/>
    <property type="match status" value="1"/>
</dbReference>
<evidence type="ECO:0000259" key="2">
    <source>
        <dbReference type="PROSITE" id="PS51201"/>
    </source>
</evidence>
<sequence length="1015" mass="114028">MRAAKLRRKAGQFFRFIEWPLVGFLGLISLGLGMWGFDRYALPAGGRTPVGHFFDLLYRALQLAALEFNWQGPEVAVPVQLEIARLALPLIAGWTALRALYALFREQAQLLRIWLHYRRHVIVCGLGQKGLTLVRDLRARDERVVVIELDAENDFIKPCRDAGAIVITGDATDAATLARAGTGRARLLVALTPQDSANVEIADRARSLRLTHGCRDVLTAIIQLLDVRFWHDLQGWALADRSTGPFRLELFNVYRDGALRLCRERPPFVEGKATAHVVVVGVGRMAAAVVERTAREWLERERERLRREAAAVPLRDRVSRCRVTLVGPGASALAALLLARHEWVNRSCELSGLDVAVPSAEFERGTFLPAIGEISSAYVSLEDDEASFVAGNVLMRLLKATKTPVTAVVENEAGIARVGAGCATDEFPAVFPLLERTCDAALVERGVVETVARALHAQWCGRAERSRGRAPAWEEAPEWMRESSRAAVGSYRDCLMELGYQLRPLFDPEAAVRNFSAAEIEIIARQEHERWCSERTASGWRLGERYDEAEKTSPWLRAWDDPGYGENEKDYDRGRVTRLSALLAEVGIEVRRSRWVLFGRELAADCRQNAGQTAGPAASGTEEEWIERAGVVVAALRTHGYVVVALEKGGARMAGLPADPEPDFDAEGGVCRALDPEFDRREESVRTARRAAASRIPGIFSRLGFEVRPDRQERLAIALHVHYCRTRRAAGDTQATNPSLKAWRELPEYKRESNRLAARDVERKLQAVGCHIRERREGDGLFRFEDAEVELIAEMEHARWLEEKLSQGWKFGAVRSDTAKTNPYVRPWRELSEDERKNDLETARGLPGLLAGVGQQIERDERDIIGRAIHAEYVRTQTEQGRTVQDNPSLVEWFKLPPHLRESNRKQADDIRRKLESIGCRIVPAGEAGGEAFEFTAEELERLAEEEHDRWVREREADGWRYAPEKDIVRKLSPFLVPWERLSEDIREHDRNAVRAIPRVLAAAGLAVRRRAGTG</sequence>
<evidence type="ECO:0000313" key="3">
    <source>
        <dbReference type="EMBL" id="HGK28794.1"/>
    </source>
</evidence>
<dbReference type="Gene3D" id="6.20.350.10">
    <property type="match status" value="3"/>
</dbReference>
<dbReference type="Pfam" id="PF02026">
    <property type="entry name" value="RyR"/>
    <property type="match status" value="3"/>
</dbReference>
<organism evidence="3">
    <name type="scientific">candidate division WOR-3 bacterium</name>
    <dbReference type="NCBI Taxonomy" id="2052148"/>
    <lineage>
        <taxon>Bacteria</taxon>
        <taxon>Bacteria division WOR-3</taxon>
    </lineage>
</organism>
<accession>A0A7C4GAV5</accession>
<dbReference type="EMBL" id="DSUT01000159">
    <property type="protein sequence ID" value="HGK28794.1"/>
    <property type="molecule type" value="Genomic_DNA"/>
</dbReference>
<feature type="transmembrane region" description="Helical" evidence="1">
    <location>
        <begin position="21"/>
        <end position="37"/>
    </location>
</feature>
<evidence type="ECO:0000256" key="1">
    <source>
        <dbReference type="SAM" id="Phobius"/>
    </source>
</evidence>
<comment type="caution">
    <text evidence="3">The sequence shown here is derived from an EMBL/GenBank/DDBJ whole genome shotgun (WGS) entry which is preliminary data.</text>
</comment>
<dbReference type="InterPro" id="IPR003032">
    <property type="entry name" value="Ryanodine_rcpt"/>
</dbReference>
<dbReference type="Gene3D" id="3.40.50.720">
    <property type="entry name" value="NAD(P)-binding Rossmann-like Domain"/>
    <property type="match status" value="1"/>
</dbReference>
<dbReference type="AlphaFoldDB" id="A0A7C4GAV5"/>
<protein>
    <recommendedName>
        <fullName evidence="2">RCK N-terminal domain-containing protein</fullName>
    </recommendedName>
</protein>
<reference evidence="3" key="1">
    <citation type="journal article" date="2020" name="mSystems">
        <title>Genome- and Community-Level Interaction Insights into Carbon Utilization and Element Cycling Functions of Hydrothermarchaeota in Hydrothermal Sediment.</title>
        <authorList>
            <person name="Zhou Z."/>
            <person name="Liu Y."/>
            <person name="Xu W."/>
            <person name="Pan J."/>
            <person name="Luo Z.H."/>
            <person name="Li M."/>
        </authorList>
    </citation>
    <scope>NUCLEOTIDE SEQUENCE [LARGE SCALE GENOMIC DNA]</scope>
    <source>
        <strain evidence="3">SpSt-488</strain>
    </source>
</reference>
<gene>
    <name evidence="3" type="ORF">ENS41_07570</name>
</gene>